<protein>
    <recommendedName>
        <fullName evidence="1">non-specific serine/threonine protein kinase</fullName>
        <ecNumber evidence="1">2.7.11.1</ecNumber>
    </recommendedName>
</protein>
<dbReference type="PANTHER" id="PTHR44899:SF3">
    <property type="entry name" value="SERINE_THREONINE-PROTEIN KINASE NEK1"/>
    <property type="match status" value="1"/>
</dbReference>
<dbReference type="InterPro" id="IPR008271">
    <property type="entry name" value="Ser/Thr_kinase_AS"/>
</dbReference>
<dbReference type="Gene3D" id="3.30.200.20">
    <property type="entry name" value="Phosphorylase Kinase, domain 1"/>
    <property type="match status" value="1"/>
</dbReference>
<feature type="domain" description="Protein kinase" evidence="12">
    <location>
        <begin position="7"/>
        <end position="267"/>
    </location>
</feature>
<dbReference type="PROSITE" id="PS50011">
    <property type="entry name" value="PROTEIN_KINASE_DOM"/>
    <property type="match status" value="1"/>
</dbReference>
<dbReference type="EMBL" id="CP151503">
    <property type="protein sequence ID" value="WZN60628.1"/>
    <property type="molecule type" value="Genomic_DNA"/>
</dbReference>
<evidence type="ECO:0000256" key="10">
    <source>
        <dbReference type="SAM" id="Coils"/>
    </source>
</evidence>
<dbReference type="SUPFAM" id="SSF56112">
    <property type="entry name" value="Protein kinase-like (PK-like)"/>
    <property type="match status" value="1"/>
</dbReference>
<evidence type="ECO:0000256" key="9">
    <source>
        <dbReference type="PROSITE-ProRule" id="PRU10141"/>
    </source>
</evidence>
<dbReference type="InterPro" id="IPR051131">
    <property type="entry name" value="NEK_Ser/Thr_kinase_NIMA"/>
</dbReference>
<evidence type="ECO:0000256" key="4">
    <source>
        <dbReference type="ARBA" id="ARBA00022741"/>
    </source>
</evidence>
<organism evidence="13 14">
    <name type="scientific">Chloropicon roscoffensis</name>
    <dbReference type="NCBI Taxonomy" id="1461544"/>
    <lineage>
        <taxon>Eukaryota</taxon>
        <taxon>Viridiplantae</taxon>
        <taxon>Chlorophyta</taxon>
        <taxon>Chloropicophyceae</taxon>
        <taxon>Chloropicales</taxon>
        <taxon>Chloropicaceae</taxon>
        <taxon>Chloropicon</taxon>
    </lineage>
</organism>
<evidence type="ECO:0000256" key="3">
    <source>
        <dbReference type="ARBA" id="ARBA00022679"/>
    </source>
</evidence>
<evidence type="ECO:0000256" key="2">
    <source>
        <dbReference type="ARBA" id="ARBA00022527"/>
    </source>
</evidence>
<dbReference type="PROSITE" id="PS00107">
    <property type="entry name" value="PROTEIN_KINASE_ATP"/>
    <property type="match status" value="1"/>
</dbReference>
<dbReference type="SMART" id="SM00220">
    <property type="entry name" value="S_TKc"/>
    <property type="match status" value="1"/>
</dbReference>
<keyword evidence="10" id="KW-0175">Coiled coil</keyword>
<evidence type="ECO:0000256" key="1">
    <source>
        <dbReference type="ARBA" id="ARBA00012513"/>
    </source>
</evidence>
<feature type="region of interest" description="Disordered" evidence="11">
    <location>
        <begin position="639"/>
        <end position="667"/>
    </location>
</feature>
<evidence type="ECO:0000259" key="12">
    <source>
        <dbReference type="PROSITE" id="PS50011"/>
    </source>
</evidence>
<dbReference type="Gene3D" id="1.10.510.10">
    <property type="entry name" value="Transferase(Phosphotransferase) domain 1"/>
    <property type="match status" value="1"/>
</dbReference>
<dbReference type="InterPro" id="IPR000719">
    <property type="entry name" value="Prot_kinase_dom"/>
</dbReference>
<feature type="compositionally biased region" description="Basic and acidic residues" evidence="11">
    <location>
        <begin position="468"/>
        <end position="477"/>
    </location>
</feature>
<feature type="coiled-coil region" evidence="10">
    <location>
        <begin position="606"/>
        <end position="637"/>
    </location>
</feature>
<dbReference type="InterPro" id="IPR017441">
    <property type="entry name" value="Protein_kinase_ATP_BS"/>
</dbReference>
<sequence>MGSMQHYSVQRKIGTGSYGNAYLVTRNENKGRNDTKLVLKRINIKDASKEEKQAAHFEAKILKEFTHPFVLSCKDSFQHGPYMCIITDYCAAGDLYERLKKQSQKGQYLDEKHILRWLVQISSALQYVHEKNLLHRDLKTQNIFLTAKGDIMLGDFGIARVLKSKKDMARTVIGTPYYMSPEIMESKPYSYKSDLWSLGCILFEMMSLKHAFDANDMNGLIMKIIRGKIPPLPNKYSPELKQLTTALLSKIPSRRPSLESILKMKFLQSTVKGVQAAIVNHNQEQFSAPMNGLGNGNLRNGHQVRLDKSIPDMRKQLQIQMRKQNVDQRPKSREKQVLIDPRQVRAKPQAANEQRKNVQPKQIRHQAPSLDVAVDIAEQRLKNIHKEFRAVRVQAKKLEEAVNLSEDNDRARAQRLRQKDVNKNHQYAKPPHQAKQQHRAPEPRRRSAGSELNRHQEENRRRSAGSELNRHQEENRRRSAGSELNRHQEENRRRSAGPELSRRDESRTPEAPSFSGNAKDRAKDARMQRKIEANRKYEEQLEQARKSYYEEKKAAMQKKQDLYKESSPPARSRDSSQYDSDVNDVRNLVDYDYGEEEVQQPIPEERMGAAEAKRRYEEELEEARRCYYEEKRAALEKKHDLYKESSPPPAAEPPHHGMRGGHAGYSEDNSDFIVQEKMVYSDGKDSNKIVNYDDEENFEFQVEESFVYDAIPEEKEAENIDTGVFAQGGVVDKVNAIRDYCLEKLGSVLFHELCGLIKLHNSRALTSASDVEYAGEILERLGEPRIHFAGLIDHLLYLEEQLY</sequence>
<feature type="region of interest" description="Disordered" evidence="11">
    <location>
        <begin position="321"/>
        <end position="366"/>
    </location>
</feature>
<evidence type="ECO:0000256" key="5">
    <source>
        <dbReference type="ARBA" id="ARBA00022777"/>
    </source>
</evidence>
<keyword evidence="2" id="KW-0723">Serine/threonine-protein kinase</keyword>
<dbReference type="PROSITE" id="PS00108">
    <property type="entry name" value="PROTEIN_KINASE_ST"/>
    <property type="match status" value="1"/>
</dbReference>
<evidence type="ECO:0000256" key="7">
    <source>
        <dbReference type="ARBA" id="ARBA00047899"/>
    </source>
</evidence>
<keyword evidence="4 9" id="KW-0547">Nucleotide-binding</keyword>
<dbReference type="GO" id="GO:0004674">
    <property type="term" value="F:protein serine/threonine kinase activity"/>
    <property type="evidence" value="ECO:0007669"/>
    <property type="project" value="UniProtKB-KW"/>
</dbReference>
<comment type="catalytic activity">
    <reaction evidence="8">
        <text>L-seryl-[protein] + ATP = O-phospho-L-seryl-[protein] + ADP + H(+)</text>
        <dbReference type="Rhea" id="RHEA:17989"/>
        <dbReference type="Rhea" id="RHEA-COMP:9863"/>
        <dbReference type="Rhea" id="RHEA-COMP:11604"/>
        <dbReference type="ChEBI" id="CHEBI:15378"/>
        <dbReference type="ChEBI" id="CHEBI:29999"/>
        <dbReference type="ChEBI" id="CHEBI:30616"/>
        <dbReference type="ChEBI" id="CHEBI:83421"/>
        <dbReference type="ChEBI" id="CHEBI:456216"/>
        <dbReference type="EC" id="2.7.11.1"/>
    </reaction>
</comment>
<dbReference type="PANTHER" id="PTHR44899">
    <property type="entry name" value="CAMK FAMILY PROTEIN KINASE"/>
    <property type="match status" value="1"/>
</dbReference>
<feature type="region of interest" description="Disordered" evidence="11">
    <location>
        <begin position="552"/>
        <end position="585"/>
    </location>
</feature>
<accession>A0AAX4P3Y8</accession>
<reference evidence="13 14" key="1">
    <citation type="submission" date="2024-03" db="EMBL/GenBank/DDBJ databases">
        <title>Complete genome sequence of the green alga Chloropicon roscoffensis RCC1871.</title>
        <authorList>
            <person name="Lemieux C."/>
            <person name="Pombert J.-F."/>
            <person name="Otis C."/>
            <person name="Turmel M."/>
        </authorList>
    </citation>
    <scope>NUCLEOTIDE SEQUENCE [LARGE SCALE GENOMIC DNA]</scope>
    <source>
        <strain evidence="13 14">RCC1871</strain>
    </source>
</reference>
<feature type="compositionally biased region" description="Basic and acidic residues" evidence="11">
    <location>
        <begin position="484"/>
        <end position="493"/>
    </location>
</feature>
<evidence type="ECO:0000256" key="6">
    <source>
        <dbReference type="ARBA" id="ARBA00022840"/>
    </source>
</evidence>
<feature type="compositionally biased region" description="Basic and acidic residues" evidence="11">
    <location>
        <begin position="452"/>
        <end position="461"/>
    </location>
</feature>
<feature type="compositionally biased region" description="Basic and acidic residues" evidence="11">
    <location>
        <begin position="518"/>
        <end position="540"/>
    </location>
</feature>
<dbReference type="InterPro" id="IPR011009">
    <property type="entry name" value="Kinase-like_dom_sf"/>
</dbReference>
<dbReference type="CDD" id="cd08215">
    <property type="entry name" value="STKc_Nek"/>
    <property type="match status" value="1"/>
</dbReference>
<gene>
    <name evidence="13" type="ORF">HKI87_03g21620</name>
</gene>
<keyword evidence="5 13" id="KW-0418">Kinase</keyword>
<comment type="catalytic activity">
    <reaction evidence="7">
        <text>L-threonyl-[protein] + ATP = O-phospho-L-threonyl-[protein] + ADP + H(+)</text>
        <dbReference type="Rhea" id="RHEA:46608"/>
        <dbReference type="Rhea" id="RHEA-COMP:11060"/>
        <dbReference type="Rhea" id="RHEA-COMP:11605"/>
        <dbReference type="ChEBI" id="CHEBI:15378"/>
        <dbReference type="ChEBI" id="CHEBI:30013"/>
        <dbReference type="ChEBI" id="CHEBI:30616"/>
        <dbReference type="ChEBI" id="CHEBI:61977"/>
        <dbReference type="ChEBI" id="CHEBI:456216"/>
        <dbReference type="EC" id="2.7.11.1"/>
    </reaction>
</comment>
<evidence type="ECO:0000313" key="13">
    <source>
        <dbReference type="EMBL" id="WZN60628.1"/>
    </source>
</evidence>
<keyword evidence="6 9" id="KW-0067">ATP-binding</keyword>
<dbReference type="Pfam" id="PF00069">
    <property type="entry name" value="Pkinase"/>
    <property type="match status" value="1"/>
</dbReference>
<evidence type="ECO:0000256" key="8">
    <source>
        <dbReference type="ARBA" id="ARBA00048679"/>
    </source>
</evidence>
<feature type="region of interest" description="Disordered" evidence="11">
    <location>
        <begin position="422"/>
        <end position="540"/>
    </location>
</feature>
<dbReference type="Proteomes" id="UP001472866">
    <property type="component" value="Chromosome 03"/>
</dbReference>
<feature type="binding site" evidence="9">
    <location>
        <position position="40"/>
    </location>
    <ligand>
        <name>ATP</name>
        <dbReference type="ChEBI" id="CHEBI:30616"/>
    </ligand>
</feature>
<dbReference type="GO" id="GO:0005524">
    <property type="term" value="F:ATP binding"/>
    <property type="evidence" value="ECO:0007669"/>
    <property type="project" value="UniProtKB-UniRule"/>
</dbReference>
<feature type="compositionally biased region" description="Basic and acidic residues" evidence="11">
    <location>
        <begin position="324"/>
        <end position="337"/>
    </location>
</feature>
<proteinExistence type="predicted"/>
<keyword evidence="14" id="KW-1185">Reference proteome</keyword>
<dbReference type="EC" id="2.7.11.1" evidence="1"/>
<evidence type="ECO:0000313" key="14">
    <source>
        <dbReference type="Proteomes" id="UP001472866"/>
    </source>
</evidence>
<feature type="compositionally biased region" description="Basic and acidic residues" evidence="11">
    <location>
        <begin position="552"/>
        <end position="564"/>
    </location>
</feature>
<name>A0AAX4P3Y8_9CHLO</name>
<evidence type="ECO:0000256" key="11">
    <source>
        <dbReference type="SAM" id="MobiDB-lite"/>
    </source>
</evidence>
<dbReference type="AlphaFoldDB" id="A0AAX4P3Y8"/>
<keyword evidence="3" id="KW-0808">Transferase</keyword>